<feature type="domain" description="Methyl-accepting transducer" evidence="11">
    <location>
        <begin position="274"/>
        <end position="503"/>
    </location>
</feature>
<evidence type="ECO:0000256" key="7">
    <source>
        <dbReference type="ARBA" id="ARBA00029447"/>
    </source>
</evidence>
<proteinExistence type="inferred from homology"/>
<dbReference type="PANTHER" id="PTHR43531:SF14">
    <property type="entry name" value="METHYL-ACCEPTING CHEMOTAXIS PROTEIN I-RELATED"/>
    <property type="match status" value="1"/>
</dbReference>
<gene>
    <name evidence="12" type="ORF">CKO43_11805</name>
</gene>
<keyword evidence="2" id="KW-1003">Cell membrane</keyword>
<feature type="coiled-coil region" evidence="9">
    <location>
        <begin position="474"/>
        <end position="512"/>
    </location>
</feature>
<evidence type="ECO:0000256" key="5">
    <source>
        <dbReference type="ARBA" id="ARBA00022989"/>
    </source>
</evidence>
<evidence type="ECO:0000256" key="9">
    <source>
        <dbReference type="SAM" id="Coils"/>
    </source>
</evidence>
<accession>A0ABS1DWH6</accession>
<dbReference type="SMART" id="SM00283">
    <property type="entry name" value="MA"/>
    <property type="match status" value="1"/>
</dbReference>
<comment type="subcellular location">
    <subcellularLocation>
        <location evidence="1">Cell membrane</location>
        <topology evidence="1">Multi-pass membrane protein</topology>
    </subcellularLocation>
</comment>
<dbReference type="PANTHER" id="PTHR43531">
    <property type="entry name" value="PROTEIN ICFG"/>
    <property type="match status" value="1"/>
</dbReference>
<keyword evidence="8" id="KW-0807">Transducer</keyword>
<reference evidence="12" key="1">
    <citation type="submission" date="2017-08" db="EMBL/GenBank/DDBJ databases">
        <authorList>
            <person name="Imhoff J.F."/>
            <person name="Rahn T."/>
            <person name="Kuenzel S."/>
            <person name="Neulinger S.C."/>
        </authorList>
    </citation>
    <scope>NUCLEOTIDE SEQUENCE</scope>
    <source>
        <strain evidence="12">IM 151</strain>
    </source>
</reference>
<name>A0ABS1DWH6_RUBGE</name>
<evidence type="ECO:0000259" key="11">
    <source>
        <dbReference type="PROSITE" id="PS50111"/>
    </source>
</evidence>
<evidence type="ECO:0000313" key="13">
    <source>
        <dbReference type="Proteomes" id="UP001041814"/>
    </source>
</evidence>
<dbReference type="InterPro" id="IPR033480">
    <property type="entry name" value="sCache_2"/>
</dbReference>
<organism evidence="12 13">
    <name type="scientific">Rubrivivax gelatinosus</name>
    <name type="common">Rhodocyclus gelatinosus</name>
    <name type="synonym">Rhodopseudomonas gelatinosa</name>
    <dbReference type="NCBI Taxonomy" id="28068"/>
    <lineage>
        <taxon>Bacteria</taxon>
        <taxon>Pseudomonadati</taxon>
        <taxon>Pseudomonadota</taxon>
        <taxon>Betaproteobacteria</taxon>
        <taxon>Burkholderiales</taxon>
        <taxon>Sphaerotilaceae</taxon>
        <taxon>Rubrivivax</taxon>
    </lineage>
</organism>
<dbReference type="Pfam" id="PF17200">
    <property type="entry name" value="sCache_2"/>
    <property type="match status" value="1"/>
</dbReference>
<reference evidence="12" key="2">
    <citation type="journal article" date="2020" name="Microorganisms">
        <title>Osmotic Adaptation and Compatible Solute Biosynthesis of Phototrophic Bacteria as Revealed from Genome Analyses.</title>
        <authorList>
            <person name="Imhoff J.F."/>
            <person name="Rahn T."/>
            <person name="Kunzel S."/>
            <person name="Keller A."/>
            <person name="Neulinger S.C."/>
        </authorList>
    </citation>
    <scope>NUCLEOTIDE SEQUENCE</scope>
    <source>
        <strain evidence="12">IM 151</strain>
    </source>
</reference>
<sequence length="518" mass="54250">MNLLSTFRSKIVALIVLAIAGLLLLSALSFWQLRNQLIDGRRGELVAAVQSAATIVDSYRAKAEAGKMSVDDAKAAAVAALRDSRYGPEGKDYFYIWTLDSVNVLVPSKPEWAGQRLVGKVLDANGVDVIAAMLDRLKASPDGRMFIEVMFPKPGETVPQAKLQYAQRVPGWDWMVGSGLYMDGIVAQVRVALLKALALTGALVLALGVAGFWIARVVLRQIGGEPADAMAAMKAVAAGDLTVSLATAHRNSLMAELDATVKSLRTTISSVRGSIDSITTASSEIAVGSADLSARTEQTASNLQQTASSMEELTGTVQTTAASARQAHELAGQAAASAISGSRAVGKVVETMGAINDSSRRITEIIAVIDGIAFQTNILALNAAVEAARAGEQGRGFAVVAGEVRTLAQRSAQAAREIKTLIDESVTRVDAGSTLVATAGSAMTALEQSVARVTTTISEITGATTEQSTGIGEVNRAVAELDRATQQNAALVEESGAAAESLKEQARRLRDAVEVFRL</sequence>
<dbReference type="InterPro" id="IPR004090">
    <property type="entry name" value="Chemotax_Me-accpt_rcpt"/>
</dbReference>
<keyword evidence="4 10" id="KW-0812">Transmembrane</keyword>
<comment type="caution">
    <text evidence="12">The sequence shown here is derived from an EMBL/GenBank/DDBJ whole genome shotgun (WGS) entry which is preliminary data.</text>
</comment>
<evidence type="ECO:0000256" key="1">
    <source>
        <dbReference type="ARBA" id="ARBA00004651"/>
    </source>
</evidence>
<dbReference type="InterPro" id="IPR051310">
    <property type="entry name" value="MCP_chemotaxis"/>
</dbReference>
<evidence type="ECO:0000256" key="8">
    <source>
        <dbReference type="PROSITE-ProRule" id="PRU00284"/>
    </source>
</evidence>
<evidence type="ECO:0000256" key="2">
    <source>
        <dbReference type="ARBA" id="ARBA00022475"/>
    </source>
</evidence>
<dbReference type="Pfam" id="PF00015">
    <property type="entry name" value="MCPsignal"/>
    <property type="match status" value="1"/>
</dbReference>
<keyword evidence="6 10" id="KW-0472">Membrane</keyword>
<keyword evidence="9" id="KW-0175">Coiled coil</keyword>
<dbReference type="CDD" id="cd11386">
    <property type="entry name" value="MCP_signal"/>
    <property type="match status" value="1"/>
</dbReference>
<dbReference type="SUPFAM" id="SSF58104">
    <property type="entry name" value="Methyl-accepting chemotaxis protein (MCP) signaling domain"/>
    <property type="match status" value="1"/>
</dbReference>
<comment type="similarity">
    <text evidence="7">Belongs to the methyl-accepting chemotaxis (MCP) protein family.</text>
</comment>
<dbReference type="InterPro" id="IPR004089">
    <property type="entry name" value="MCPsignal_dom"/>
</dbReference>
<dbReference type="PROSITE" id="PS50111">
    <property type="entry name" value="CHEMOTAXIS_TRANSDUC_2"/>
    <property type="match status" value="1"/>
</dbReference>
<evidence type="ECO:0000256" key="4">
    <source>
        <dbReference type="ARBA" id="ARBA00022692"/>
    </source>
</evidence>
<dbReference type="Gene3D" id="1.10.287.950">
    <property type="entry name" value="Methyl-accepting chemotaxis protein"/>
    <property type="match status" value="1"/>
</dbReference>
<keyword evidence="13" id="KW-1185">Reference proteome</keyword>
<evidence type="ECO:0000256" key="10">
    <source>
        <dbReference type="SAM" id="Phobius"/>
    </source>
</evidence>
<keyword evidence="3" id="KW-0488">Methylation</keyword>
<evidence type="ECO:0000313" key="12">
    <source>
        <dbReference type="EMBL" id="MBK1713461.1"/>
    </source>
</evidence>
<dbReference type="SMART" id="SM01049">
    <property type="entry name" value="Cache_2"/>
    <property type="match status" value="1"/>
</dbReference>
<dbReference type="RefSeq" id="WP_200378763.1">
    <property type="nucleotide sequence ID" value="NZ_NRRU01000039.1"/>
</dbReference>
<dbReference type="PRINTS" id="PR00260">
    <property type="entry name" value="CHEMTRNSDUCR"/>
</dbReference>
<protein>
    <submittedName>
        <fullName evidence="12">Chemotaxis protein</fullName>
    </submittedName>
</protein>
<feature type="transmembrane region" description="Helical" evidence="10">
    <location>
        <begin position="12"/>
        <end position="33"/>
    </location>
</feature>
<dbReference type="EMBL" id="NRRU01000039">
    <property type="protein sequence ID" value="MBK1713461.1"/>
    <property type="molecule type" value="Genomic_DNA"/>
</dbReference>
<keyword evidence="5 10" id="KW-1133">Transmembrane helix</keyword>
<evidence type="ECO:0000256" key="6">
    <source>
        <dbReference type="ARBA" id="ARBA00023136"/>
    </source>
</evidence>
<dbReference type="Gene3D" id="3.30.450.20">
    <property type="entry name" value="PAS domain"/>
    <property type="match status" value="1"/>
</dbReference>
<evidence type="ECO:0000256" key="3">
    <source>
        <dbReference type="ARBA" id="ARBA00022481"/>
    </source>
</evidence>
<dbReference type="Proteomes" id="UP001041814">
    <property type="component" value="Unassembled WGS sequence"/>
</dbReference>
<feature type="transmembrane region" description="Helical" evidence="10">
    <location>
        <begin position="192"/>
        <end position="215"/>
    </location>
</feature>